<evidence type="ECO:0000256" key="3">
    <source>
        <dbReference type="ARBA" id="ARBA00023004"/>
    </source>
</evidence>
<feature type="transmembrane region" description="Helical" evidence="5">
    <location>
        <begin position="85"/>
        <end position="107"/>
    </location>
</feature>
<dbReference type="SUPFAM" id="SSF46626">
    <property type="entry name" value="Cytochrome c"/>
    <property type="match status" value="1"/>
</dbReference>
<dbReference type="PANTHER" id="PTHR35889:SF3">
    <property type="entry name" value="F-BOX DOMAIN-CONTAINING PROTEIN"/>
    <property type="match status" value="1"/>
</dbReference>
<feature type="domain" description="Cytochrome c" evidence="6">
    <location>
        <begin position="191"/>
        <end position="282"/>
    </location>
</feature>
<evidence type="ECO:0000256" key="1">
    <source>
        <dbReference type="ARBA" id="ARBA00022617"/>
    </source>
</evidence>
<dbReference type="InterPro" id="IPR009056">
    <property type="entry name" value="Cyt_c-like_dom"/>
</dbReference>
<evidence type="ECO:0000256" key="4">
    <source>
        <dbReference type="PROSITE-ProRule" id="PRU00433"/>
    </source>
</evidence>
<dbReference type="Proteomes" id="UP000182427">
    <property type="component" value="Chromosome I"/>
</dbReference>
<feature type="transmembrane region" description="Helical" evidence="5">
    <location>
        <begin position="18"/>
        <end position="36"/>
    </location>
</feature>
<keyword evidence="3 4" id="KW-0408">Iron</keyword>
<evidence type="ECO:0000256" key="5">
    <source>
        <dbReference type="SAM" id="Phobius"/>
    </source>
</evidence>
<dbReference type="InterPro" id="IPR036909">
    <property type="entry name" value="Cyt_c-like_dom_sf"/>
</dbReference>
<keyword evidence="8" id="KW-1185">Reference proteome</keyword>
<dbReference type="GO" id="GO:0009055">
    <property type="term" value="F:electron transfer activity"/>
    <property type="evidence" value="ECO:0007669"/>
    <property type="project" value="InterPro"/>
</dbReference>
<gene>
    <name evidence="7" type="ORF">SAMN05444167_2090</name>
</gene>
<name>A0A1G7K8M5_9BACT</name>
<evidence type="ECO:0000313" key="7">
    <source>
        <dbReference type="EMBL" id="SDF33314.1"/>
    </source>
</evidence>
<dbReference type="OrthoDB" id="9809746at2"/>
<dbReference type="EMBL" id="LT629690">
    <property type="protein sequence ID" value="SDF33314.1"/>
    <property type="molecule type" value="Genomic_DNA"/>
</dbReference>
<feature type="transmembrane region" description="Helical" evidence="5">
    <location>
        <begin position="119"/>
        <end position="139"/>
    </location>
</feature>
<proteinExistence type="predicted"/>
<dbReference type="Pfam" id="PF09990">
    <property type="entry name" value="DUF2231"/>
    <property type="match status" value="1"/>
</dbReference>
<accession>A0A1G7K8M5</accession>
<keyword evidence="2 4" id="KW-0479">Metal-binding</keyword>
<evidence type="ECO:0000256" key="2">
    <source>
        <dbReference type="ARBA" id="ARBA00022723"/>
    </source>
</evidence>
<evidence type="ECO:0000259" key="6">
    <source>
        <dbReference type="PROSITE" id="PS51007"/>
    </source>
</evidence>
<keyword evidence="5" id="KW-1133">Transmembrane helix</keyword>
<protein>
    <submittedName>
        <fullName evidence="7">Uncharacterized membrane protein</fullName>
    </submittedName>
</protein>
<dbReference type="Pfam" id="PF07635">
    <property type="entry name" value="PSCyt1"/>
    <property type="match status" value="1"/>
</dbReference>
<reference evidence="7 8" key="1">
    <citation type="submission" date="2016-10" db="EMBL/GenBank/DDBJ databases">
        <authorList>
            <person name="de Groot N.N."/>
        </authorList>
    </citation>
    <scope>NUCLEOTIDE SEQUENCE [LARGE SCALE GENOMIC DNA]</scope>
    <source>
        <strain evidence="7 8">GAS232</strain>
    </source>
</reference>
<keyword evidence="1 4" id="KW-0349">Heme</keyword>
<dbReference type="GO" id="GO:0046872">
    <property type="term" value="F:metal ion binding"/>
    <property type="evidence" value="ECO:0007669"/>
    <property type="project" value="UniProtKB-KW"/>
</dbReference>
<dbReference type="InterPro" id="IPR019251">
    <property type="entry name" value="DUF2231_TM"/>
</dbReference>
<dbReference type="PROSITE" id="PS51007">
    <property type="entry name" value="CYTC"/>
    <property type="match status" value="1"/>
</dbReference>
<sequence length="292" mass="31349">MQTQEEQLYTTNRPHPKVWIASTAAILLLLSLPSILPPDGQTHSGQFLGRFHVGLIHLPIGLLFLVPVFDLAAKKRPALQQAASITLNIAAVTGFLSALLGIVLAHAGAFSADQVRTHLWTGIVLAVAAIVLTMLRTFLPQRALLSIPLALLTLWTAHTGGKIVYGDDWLTEFAPHLAPSRSYPAVDPEGVYAKQVQPILNANCVKCHGSTERKGNLRLDSYAHLLDGGSSGDIVSAGHPERSILLHRITLPPNDPKLMPKKGEPLTTAEIETLRAWITAGASPSATPTTQP</sequence>
<dbReference type="InterPro" id="IPR011429">
    <property type="entry name" value="Cyt_c_Planctomycete-type"/>
</dbReference>
<dbReference type="PANTHER" id="PTHR35889">
    <property type="entry name" value="CYCLOINULO-OLIGOSACCHARIDE FRUCTANOTRANSFERASE-RELATED"/>
    <property type="match status" value="1"/>
</dbReference>
<dbReference type="GO" id="GO:0020037">
    <property type="term" value="F:heme binding"/>
    <property type="evidence" value="ECO:0007669"/>
    <property type="project" value="InterPro"/>
</dbReference>
<organism evidence="7 8">
    <name type="scientific">Terriglobus roseus</name>
    <dbReference type="NCBI Taxonomy" id="392734"/>
    <lineage>
        <taxon>Bacteria</taxon>
        <taxon>Pseudomonadati</taxon>
        <taxon>Acidobacteriota</taxon>
        <taxon>Terriglobia</taxon>
        <taxon>Terriglobales</taxon>
        <taxon>Acidobacteriaceae</taxon>
        <taxon>Terriglobus</taxon>
    </lineage>
</organism>
<dbReference type="RefSeq" id="WP_083345076.1">
    <property type="nucleotide sequence ID" value="NZ_LT629690.1"/>
</dbReference>
<dbReference type="AlphaFoldDB" id="A0A1G7K8M5"/>
<keyword evidence="5" id="KW-0812">Transmembrane</keyword>
<evidence type="ECO:0000313" key="8">
    <source>
        <dbReference type="Proteomes" id="UP000182427"/>
    </source>
</evidence>
<keyword evidence="5" id="KW-0472">Membrane</keyword>
<feature type="transmembrane region" description="Helical" evidence="5">
    <location>
        <begin position="56"/>
        <end position="73"/>
    </location>
</feature>